<reference evidence="2" key="1">
    <citation type="submission" date="2016-04" db="EMBL/GenBank/DDBJ databases">
        <authorList>
            <person name="Evans L.H."/>
            <person name="Alamgir A."/>
            <person name="Owens N."/>
            <person name="Weber N.D."/>
            <person name="Virtaneva K."/>
            <person name="Barbian K."/>
            <person name="Babar A."/>
            <person name="Rosenke K."/>
        </authorList>
    </citation>
    <scope>NUCLEOTIDE SEQUENCE</scope>
    <source>
        <strain evidence="2">86</strain>
    </source>
</reference>
<organism evidence="2">
    <name type="scientific">uncultured delta proteobacterium</name>
    <dbReference type="NCBI Taxonomy" id="34034"/>
    <lineage>
        <taxon>Bacteria</taxon>
        <taxon>Deltaproteobacteria</taxon>
        <taxon>environmental samples</taxon>
    </lineage>
</organism>
<evidence type="ECO:0000259" key="1">
    <source>
        <dbReference type="Pfam" id="PF13524"/>
    </source>
</evidence>
<accession>A0A212KBX6</accession>
<dbReference type="InterPro" id="IPR055259">
    <property type="entry name" value="YkvP/CgeB_Glyco_trans-like"/>
</dbReference>
<dbReference type="AlphaFoldDB" id="A0A212KBX6"/>
<gene>
    <name evidence="2" type="ORF">KL86DPRO_50094</name>
</gene>
<name>A0A212KBX6_9DELT</name>
<evidence type="ECO:0000313" key="2">
    <source>
        <dbReference type="EMBL" id="SBW09190.1"/>
    </source>
</evidence>
<dbReference type="EMBL" id="FLUQ01000005">
    <property type="protein sequence ID" value="SBW09190.1"/>
    <property type="molecule type" value="Genomic_DNA"/>
</dbReference>
<dbReference type="Pfam" id="PF13524">
    <property type="entry name" value="Glyco_trans_1_2"/>
    <property type="match status" value="1"/>
</dbReference>
<sequence>MRILNIDSMRLVPAFRALGHEVLSVGYEKECDIQITSPRNAVSLYAQVCSTGFIPDCAFWCDASNLPYLPGIEELPCVTAFYSIDTYCHMWHFGFANAFDAVFVAQKDHLPFFPKDTVLVRWLPLFAPALEESPPMEARDIPVSFVGTRQHPNNPDRKPFLDGFRRAHPLVVYSGPYRDIFSRSRIVLNQTACSEVNYRCFEALSCGTGLLMEICNHGLDELFRPGETILPLYARNNWAQAAGIAANALAVPERLAEIAANGRDLVARYHLARHRAEEVGAIFARLLAEKAPMRRLRQLETRRELLSAAYAMIGAGLTGRLPESYSKHYFAMSGKLTPDAPDTAEDAA</sequence>
<proteinExistence type="predicted"/>
<feature type="domain" description="Spore protein YkvP/CgeB glycosyl transferase-like" evidence="1">
    <location>
        <begin position="171"/>
        <end position="279"/>
    </location>
</feature>
<protein>
    <recommendedName>
        <fullName evidence="1">Spore protein YkvP/CgeB glycosyl transferase-like domain-containing protein</fullName>
    </recommendedName>
</protein>